<evidence type="ECO:0000313" key="2">
    <source>
        <dbReference type="Proteomes" id="UP000238479"/>
    </source>
</evidence>
<organism evidence="1 2">
    <name type="scientific">Rosa chinensis</name>
    <name type="common">China rose</name>
    <dbReference type="NCBI Taxonomy" id="74649"/>
    <lineage>
        <taxon>Eukaryota</taxon>
        <taxon>Viridiplantae</taxon>
        <taxon>Streptophyta</taxon>
        <taxon>Embryophyta</taxon>
        <taxon>Tracheophyta</taxon>
        <taxon>Spermatophyta</taxon>
        <taxon>Magnoliopsida</taxon>
        <taxon>eudicotyledons</taxon>
        <taxon>Gunneridae</taxon>
        <taxon>Pentapetalae</taxon>
        <taxon>rosids</taxon>
        <taxon>fabids</taxon>
        <taxon>Rosales</taxon>
        <taxon>Rosaceae</taxon>
        <taxon>Rosoideae</taxon>
        <taxon>Rosoideae incertae sedis</taxon>
        <taxon>Rosa</taxon>
    </lineage>
</organism>
<dbReference type="Proteomes" id="UP000238479">
    <property type="component" value="Chromosome 3"/>
</dbReference>
<protein>
    <recommendedName>
        <fullName evidence="3">Pentatricopeptide</fullName>
    </recommendedName>
</protein>
<evidence type="ECO:0008006" key="3">
    <source>
        <dbReference type="Google" id="ProtNLM"/>
    </source>
</evidence>
<name>A0A2P6R5X9_ROSCH</name>
<gene>
    <name evidence="1" type="ORF">RchiOBHm_Chr3g0450911</name>
</gene>
<keyword evidence="2" id="KW-1185">Reference proteome</keyword>
<dbReference type="AlphaFoldDB" id="A0A2P6R5X9"/>
<dbReference type="Gramene" id="PRQ41822">
    <property type="protein sequence ID" value="PRQ41822"/>
    <property type="gene ID" value="RchiOBHm_Chr3g0450911"/>
</dbReference>
<evidence type="ECO:0000313" key="1">
    <source>
        <dbReference type="EMBL" id="PRQ41822.1"/>
    </source>
</evidence>
<reference evidence="1 2" key="1">
    <citation type="journal article" date="2018" name="Nat. Genet.">
        <title>The Rosa genome provides new insights in the design of modern roses.</title>
        <authorList>
            <person name="Bendahmane M."/>
        </authorList>
    </citation>
    <scope>NUCLEOTIDE SEQUENCE [LARGE SCALE GENOMIC DNA]</scope>
    <source>
        <strain evidence="2">cv. Old Blush</strain>
    </source>
</reference>
<proteinExistence type="predicted"/>
<accession>A0A2P6R5X9</accession>
<comment type="caution">
    <text evidence="1">The sequence shown here is derived from an EMBL/GenBank/DDBJ whole genome shotgun (WGS) entry which is preliminary data.</text>
</comment>
<dbReference type="EMBL" id="PDCK01000041">
    <property type="protein sequence ID" value="PRQ41822.1"/>
    <property type="molecule type" value="Genomic_DNA"/>
</dbReference>
<sequence length="52" mass="6071">MMFLELICFYSMKESGYLPTASTYTKLMQQLFNVNEYQKGCDLYDVILETGV</sequence>